<evidence type="ECO:0000259" key="1">
    <source>
        <dbReference type="Pfam" id="PF00078"/>
    </source>
</evidence>
<dbReference type="Gene3D" id="3.10.10.10">
    <property type="entry name" value="HIV Type 1 Reverse Transcriptase, subunit A, domain 1"/>
    <property type="match status" value="1"/>
</dbReference>
<dbReference type="PANTHER" id="PTHR37984">
    <property type="entry name" value="PROTEIN CBG26694"/>
    <property type="match status" value="1"/>
</dbReference>
<dbReference type="InterPro" id="IPR043128">
    <property type="entry name" value="Rev_trsase/Diguanyl_cyclase"/>
</dbReference>
<dbReference type="Proteomes" id="UP001209878">
    <property type="component" value="Unassembled WGS sequence"/>
</dbReference>
<feature type="domain" description="Reverse transcriptase" evidence="1">
    <location>
        <begin position="120"/>
        <end position="206"/>
    </location>
</feature>
<organism evidence="2 3">
    <name type="scientific">Ridgeia piscesae</name>
    <name type="common">Tubeworm</name>
    <dbReference type="NCBI Taxonomy" id="27915"/>
    <lineage>
        <taxon>Eukaryota</taxon>
        <taxon>Metazoa</taxon>
        <taxon>Spiralia</taxon>
        <taxon>Lophotrochozoa</taxon>
        <taxon>Annelida</taxon>
        <taxon>Polychaeta</taxon>
        <taxon>Sedentaria</taxon>
        <taxon>Canalipalpata</taxon>
        <taxon>Sabellida</taxon>
        <taxon>Siboglinidae</taxon>
        <taxon>Ridgeia</taxon>
    </lineage>
</organism>
<keyword evidence="3" id="KW-1185">Reference proteome</keyword>
<name>A0AAD9KTX3_RIDPI</name>
<dbReference type="Pfam" id="PF00078">
    <property type="entry name" value="RVT_1"/>
    <property type="match status" value="1"/>
</dbReference>
<proteinExistence type="predicted"/>
<evidence type="ECO:0000313" key="3">
    <source>
        <dbReference type="Proteomes" id="UP001209878"/>
    </source>
</evidence>
<dbReference type="EMBL" id="JAODUO010000588">
    <property type="protein sequence ID" value="KAK2177618.1"/>
    <property type="molecule type" value="Genomic_DNA"/>
</dbReference>
<evidence type="ECO:0000313" key="2">
    <source>
        <dbReference type="EMBL" id="KAK2177618.1"/>
    </source>
</evidence>
<protein>
    <recommendedName>
        <fullName evidence="1">Reverse transcriptase domain-containing protein</fullName>
    </recommendedName>
</protein>
<reference evidence="2" key="1">
    <citation type="journal article" date="2023" name="Mol. Biol. Evol.">
        <title>Third-Generation Sequencing Reveals the Adaptive Role of the Epigenome in Three Deep-Sea Polychaetes.</title>
        <authorList>
            <person name="Perez M."/>
            <person name="Aroh O."/>
            <person name="Sun Y."/>
            <person name="Lan Y."/>
            <person name="Juniper S.K."/>
            <person name="Young C.R."/>
            <person name="Angers B."/>
            <person name="Qian P.Y."/>
        </authorList>
    </citation>
    <scope>NUCLEOTIDE SEQUENCE</scope>
    <source>
        <strain evidence="2">R07B-5</strain>
    </source>
</reference>
<dbReference type="PANTHER" id="PTHR37984:SF8">
    <property type="entry name" value="CCHC-TYPE DOMAIN-CONTAINING PROTEIN"/>
    <property type="match status" value="1"/>
</dbReference>
<dbReference type="InterPro" id="IPR000477">
    <property type="entry name" value="RT_dom"/>
</dbReference>
<dbReference type="InterPro" id="IPR050951">
    <property type="entry name" value="Retrovirus_Pol_polyprotein"/>
</dbReference>
<dbReference type="Gene3D" id="3.30.70.270">
    <property type="match status" value="1"/>
</dbReference>
<accession>A0AAD9KTX3</accession>
<dbReference type="AlphaFoldDB" id="A0AAD9KTX3"/>
<dbReference type="SUPFAM" id="SSF56672">
    <property type="entry name" value="DNA/RNA polymerases"/>
    <property type="match status" value="1"/>
</dbReference>
<gene>
    <name evidence="2" type="ORF">NP493_589g01018</name>
</gene>
<comment type="caution">
    <text evidence="2">The sequence shown here is derived from an EMBL/GenBank/DDBJ whole genome shotgun (WGS) entry which is preliminary data.</text>
</comment>
<sequence>MVADKPLENILAEYDSVFKGIGCLPGEYDIETDESITPVQVRPRKIPLSMKEEVKTKLDTLTKQCIIEHVESPTPWISHLQPISRSTVNLDNLHRRSILRLSFLADRMSSLTQGAAGRIASHLVFNEYQMPDIDDVLPQLAEAKMFSLCDATDGFLQVKLSDKSSHLTTFWTPYDRYKWKRMPFGIPTAPEEFQRRLSSALKGLKGVSVVQTTY</sequence>
<dbReference type="InterPro" id="IPR043502">
    <property type="entry name" value="DNA/RNA_pol_sf"/>
</dbReference>